<keyword evidence="3 4" id="KW-0067">ATP-binding</keyword>
<dbReference type="GO" id="GO:0046872">
    <property type="term" value="F:metal ion binding"/>
    <property type="evidence" value="ECO:0007669"/>
    <property type="project" value="InterPro"/>
</dbReference>
<dbReference type="PROSITE" id="PS50975">
    <property type="entry name" value="ATP_GRASP"/>
    <property type="match status" value="1"/>
</dbReference>
<reference evidence="7" key="1">
    <citation type="journal article" date="2015" name="Chem. Biol.">
        <title>Structure, bioactivity, and resistance mechanism of streptomonomicin, an unusual lasso Peptide from an understudied halophilic actinomycete.</title>
        <authorList>
            <person name="Metelev M."/>
            <person name="Tietz J.I."/>
            <person name="Melby J.O."/>
            <person name="Blair P.M."/>
            <person name="Zhu L."/>
            <person name="Livnat I."/>
            <person name="Severinov K."/>
            <person name="Mitchell D.A."/>
        </authorList>
    </citation>
    <scope>NUCLEOTIDE SEQUENCE [LARGE SCALE GENOMIC DNA]</scope>
    <source>
        <strain evidence="7">YIM 90003</strain>
    </source>
</reference>
<dbReference type="InterPro" id="IPR011761">
    <property type="entry name" value="ATP-grasp"/>
</dbReference>
<accession>A0A0C2FZY0</accession>
<dbReference type="OrthoDB" id="24041at2"/>
<evidence type="ECO:0000256" key="1">
    <source>
        <dbReference type="ARBA" id="ARBA00022598"/>
    </source>
</evidence>
<keyword evidence="7" id="KW-1185">Reference proteome</keyword>
<protein>
    <submittedName>
        <fullName evidence="6">Carbamoylphosphate synthase</fullName>
    </submittedName>
</protein>
<evidence type="ECO:0000256" key="2">
    <source>
        <dbReference type="ARBA" id="ARBA00022741"/>
    </source>
</evidence>
<dbReference type="GO" id="GO:0005524">
    <property type="term" value="F:ATP binding"/>
    <property type="evidence" value="ECO:0007669"/>
    <property type="project" value="UniProtKB-UniRule"/>
</dbReference>
<dbReference type="RefSeq" id="WP_040276645.1">
    <property type="nucleotide sequence ID" value="NZ_JROO01000055.1"/>
</dbReference>
<dbReference type="GO" id="GO:0005829">
    <property type="term" value="C:cytosol"/>
    <property type="evidence" value="ECO:0007669"/>
    <property type="project" value="TreeGrafter"/>
</dbReference>
<gene>
    <name evidence="6" type="ORF">LP52_23830</name>
</gene>
<comment type="caution">
    <text evidence="6">The sequence shown here is derived from an EMBL/GenBank/DDBJ whole genome shotgun (WGS) entry which is preliminary data.</text>
</comment>
<dbReference type="SUPFAM" id="SSF56059">
    <property type="entry name" value="Glutathione synthetase ATP-binding domain-like"/>
    <property type="match status" value="1"/>
</dbReference>
<dbReference type="Gene3D" id="3.30.470.20">
    <property type="entry name" value="ATP-grasp fold, B domain"/>
    <property type="match status" value="1"/>
</dbReference>
<dbReference type="PANTHER" id="PTHR43055">
    <property type="entry name" value="FORMATE-DEPENDENT PHOSPHORIBOSYLGLYCINAMIDE FORMYLTRANSFERASE"/>
    <property type="match status" value="1"/>
</dbReference>
<evidence type="ECO:0000256" key="3">
    <source>
        <dbReference type="ARBA" id="ARBA00022840"/>
    </source>
</evidence>
<evidence type="ECO:0000313" key="7">
    <source>
        <dbReference type="Proteomes" id="UP000031675"/>
    </source>
</evidence>
<evidence type="ECO:0000256" key="4">
    <source>
        <dbReference type="PROSITE-ProRule" id="PRU00409"/>
    </source>
</evidence>
<evidence type="ECO:0000259" key="5">
    <source>
        <dbReference type="PROSITE" id="PS50975"/>
    </source>
</evidence>
<evidence type="ECO:0000313" key="6">
    <source>
        <dbReference type="EMBL" id="KIH96603.1"/>
    </source>
</evidence>
<sequence>MSAAERPGRPTVVVTTAGAPQTPGIIQDLQRQGYRVVATDIDPTAPGLYLADRCHLVPPGASDAYLPGIRGICLREGAAALVPLVDEELAAVSRLADDGIAVLLPRPEFVATCLDKYALMRRLADAGLPVPRTRTAAEWTGPPAEPLVVKPRSGRGGRGVVRLGSAHRLGALLAETGRPADELIAQEEIAGTEFTVSVVAWRDGVVQAVVPKEVVLKRGVTKYAVTRRHERVSEVCRAVQQELRADGPFNVQLALDSDGEPRIFEINPRFSSTAPLTRAAGVDEVGGLLRQATAGGPHLAGDWREGVVMVRRWSDEFIEEADFTGAGLSPAAESPAESTVGAGS</sequence>
<organism evidence="6 7">
    <name type="scientific">Streptomonospora alba</name>
    <dbReference type="NCBI Taxonomy" id="183763"/>
    <lineage>
        <taxon>Bacteria</taxon>
        <taxon>Bacillati</taxon>
        <taxon>Actinomycetota</taxon>
        <taxon>Actinomycetes</taxon>
        <taxon>Streptosporangiales</taxon>
        <taxon>Nocardiopsidaceae</taxon>
        <taxon>Streptomonospora</taxon>
    </lineage>
</organism>
<dbReference type="Gene3D" id="3.40.50.20">
    <property type="match status" value="1"/>
</dbReference>
<dbReference type="EMBL" id="JROO01000055">
    <property type="protein sequence ID" value="KIH96603.1"/>
    <property type="molecule type" value="Genomic_DNA"/>
</dbReference>
<keyword evidence="2 4" id="KW-0547">Nucleotide-binding</keyword>
<keyword evidence="1" id="KW-0436">Ligase</keyword>
<dbReference type="STRING" id="183763.LP52_23830"/>
<name>A0A0C2FZY0_9ACTN</name>
<dbReference type="PANTHER" id="PTHR43055:SF1">
    <property type="entry name" value="FORMATE-DEPENDENT PHOSPHORIBOSYLGLYCINAMIDE FORMYLTRANSFERASE"/>
    <property type="match status" value="1"/>
</dbReference>
<dbReference type="Pfam" id="PF21360">
    <property type="entry name" value="PylC-like_N"/>
    <property type="match status" value="1"/>
</dbReference>
<dbReference type="Proteomes" id="UP000031675">
    <property type="component" value="Unassembled WGS sequence"/>
</dbReference>
<dbReference type="InterPro" id="IPR003806">
    <property type="entry name" value="ATP-grasp_PylC-type"/>
</dbReference>
<dbReference type="GO" id="GO:0016874">
    <property type="term" value="F:ligase activity"/>
    <property type="evidence" value="ECO:0007669"/>
    <property type="project" value="UniProtKB-KW"/>
</dbReference>
<dbReference type="AlphaFoldDB" id="A0A0C2FZY0"/>
<dbReference type="Pfam" id="PF02655">
    <property type="entry name" value="ATP-grasp_3"/>
    <property type="match status" value="1"/>
</dbReference>
<dbReference type="InterPro" id="IPR048764">
    <property type="entry name" value="PylC_N"/>
</dbReference>
<feature type="domain" description="ATP-grasp" evidence="5">
    <location>
        <begin position="120"/>
        <end position="293"/>
    </location>
</feature>
<proteinExistence type="predicted"/>